<evidence type="ECO:0000313" key="1">
    <source>
        <dbReference type="EMBL" id="UTC28821.1"/>
    </source>
</evidence>
<keyword evidence="2" id="KW-1185">Reference proteome</keyword>
<proteinExistence type="predicted"/>
<name>A0A9E7SSI4_9CAUD</name>
<organism evidence="1 2">
    <name type="scientific">Brevundimonas phage vB_BpoS-Marchewka</name>
    <dbReference type="NCBI Taxonomy" id="2948604"/>
    <lineage>
        <taxon>Viruses</taxon>
        <taxon>Duplodnaviria</taxon>
        <taxon>Heunggongvirae</taxon>
        <taxon>Uroviricota</taxon>
        <taxon>Caudoviricetes</taxon>
        <taxon>Jeanschmidtviridae</taxon>
        <taxon>Marchewkavirus</taxon>
        <taxon>Marchewkavirus marchewka</taxon>
    </lineage>
</organism>
<protein>
    <submittedName>
        <fullName evidence="1">Uncharacterized protein</fullName>
    </submittedName>
</protein>
<evidence type="ECO:0000313" key="2">
    <source>
        <dbReference type="Proteomes" id="UP001056634"/>
    </source>
</evidence>
<dbReference type="EMBL" id="ON529851">
    <property type="protein sequence ID" value="UTC28821.1"/>
    <property type="molecule type" value="Genomic_DNA"/>
</dbReference>
<gene>
    <name evidence="1" type="ORF">MARCHEWKA_03090</name>
</gene>
<reference evidence="1" key="1">
    <citation type="submission" date="2022-04" db="EMBL/GenBank/DDBJ databases">
        <authorList>
            <person name="Friedrich I."/>
            <person name="Schneider D."/>
            <person name="Poehlein A."/>
            <person name="Hertel R."/>
            <person name="Daniel R."/>
        </authorList>
    </citation>
    <scope>NUCLEOTIDE SEQUENCE</scope>
</reference>
<dbReference type="Proteomes" id="UP001056634">
    <property type="component" value="Segment"/>
</dbReference>
<accession>A0A9E7SSI4</accession>
<sequence length="118" mass="13159">MATATDPSALKAAIKLLRKAGWSVEPPESSDVHVPEVKIKVGREQPEGLTPEQIHASFRLGGRTGDAYNYPLSVRAYKWLCAFNGAGFGETPWTWRYAANPWMQAYYDRRAESEGITN</sequence>